<dbReference type="PRINTS" id="PR00261">
    <property type="entry name" value="LDLRECEPTOR"/>
</dbReference>
<evidence type="ECO:0000256" key="10">
    <source>
        <dbReference type="PROSITE-ProRule" id="PRU00124"/>
    </source>
</evidence>
<reference evidence="11" key="2">
    <citation type="submission" date="2025-08" db="UniProtKB">
        <authorList>
            <consortium name="Ensembl"/>
        </authorList>
    </citation>
    <scope>IDENTIFICATION</scope>
</reference>
<keyword evidence="2" id="KW-0812">Transmembrane</keyword>
<evidence type="ECO:0000256" key="5">
    <source>
        <dbReference type="ARBA" id="ARBA00022989"/>
    </source>
</evidence>
<dbReference type="PANTHER" id="PTHR22722:SF14">
    <property type="entry name" value="MEGALIN, ISOFORM A"/>
    <property type="match status" value="1"/>
</dbReference>
<evidence type="ECO:0000256" key="2">
    <source>
        <dbReference type="ARBA" id="ARBA00022692"/>
    </source>
</evidence>
<dbReference type="InterPro" id="IPR002172">
    <property type="entry name" value="LDrepeatLR_classA_rpt"/>
</dbReference>
<comment type="subcellular location">
    <subcellularLocation>
        <location evidence="1">Membrane</location>
        <topology evidence="1">Single-pass membrane protein</topology>
    </subcellularLocation>
</comment>
<dbReference type="FunFam" id="4.10.400.10:FF:000034">
    <property type="entry name" value="Low-density lipoprotein receptor-related protein 2"/>
    <property type="match status" value="1"/>
</dbReference>
<dbReference type="Ensembl" id="ENSDCDT00010051560.1">
    <property type="protein sequence ID" value="ENSDCDP00010041580.1"/>
    <property type="gene ID" value="ENSDCDG00010026346.1"/>
</dbReference>
<dbReference type="AlphaFoldDB" id="A0AAY4D7P8"/>
<sequence>MNVRLRFLAGEAPCLGLIAEEIHKNTSSHSSSAFRRCFFNVFFSHENFPGLTKCKKDEFLCSNRRCVSPSSRCDGVDDCGDGSDEALCTDCVSGSVFCAPSGRCLPRAGVCDGTEDCPDGEDERDEACGGATTPPGPCRASEFRCRSGQCVAHSWRCDHTEDCADGSDEEDCGSGPVIRRLPVRFPNPH</sequence>
<dbReference type="GO" id="GO:0016324">
    <property type="term" value="C:apical plasma membrane"/>
    <property type="evidence" value="ECO:0007669"/>
    <property type="project" value="TreeGrafter"/>
</dbReference>
<reference evidence="11 12" key="1">
    <citation type="submission" date="2020-06" db="EMBL/GenBank/DDBJ databases">
        <authorList>
            <consortium name="Wellcome Sanger Institute Data Sharing"/>
        </authorList>
    </citation>
    <scope>NUCLEOTIDE SEQUENCE [LARGE SCALE GENOMIC DNA]</scope>
</reference>
<feature type="disulfide bond" evidence="10">
    <location>
        <begin position="157"/>
        <end position="172"/>
    </location>
</feature>
<dbReference type="GeneTree" id="ENSGT00940000158366"/>
<dbReference type="GO" id="GO:0006898">
    <property type="term" value="P:receptor-mediated endocytosis"/>
    <property type="evidence" value="ECO:0007669"/>
    <property type="project" value="TreeGrafter"/>
</dbReference>
<proteinExistence type="predicted"/>
<keyword evidence="4" id="KW-0677">Repeat</keyword>
<dbReference type="SUPFAM" id="SSF57424">
    <property type="entry name" value="LDL receptor-like module"/>
    <property type="match status" value="3"/>
</dbReference>
<dbReference type="GO" id="GO:0043235">
    <property type="term" value="C:receptor complex"/>
    <property type="evidence" value="ECO:0007669"/>
    <property type="project" value="TreeGrafter"/>
</dbReference>
<keyword evidence="3" id="KW-0732">Signal</keyword>
<evidence type="ECO:0000256" key="8">
    <source>
        <dbReference type="ARBA" id="ARBA00023170"/>
    </source>
</evidence>
<keyword evidence="5" id="KW-1133">Transmembrane helix</keyword>
<keyword evidence="9" id="KW-0325">Glycoprotein</keyword>
<dbReference type="InterPro" id="IPR051221">
    <property type="entry name" value="LDLR-related"/>
</dbReference>
<name>A0AAY4D7P8_9TELE</name>
<feature type="disulfide bond" evidence="10">
    <location>
        <begin position="138"/>
        <end position="150"/>
    </location>
</feature>
<dbReference type="Pfam" id="PF00057">
    <property type="entry name" value="Ldl_recept_a"/>
    <property type="match status" value="3"/>
</dbReference>
<evidence type="ECO:0000256" key="9">
    <source>
        <dbReference type="ARBA" id="ARBA00023180"/>
    </source>
</evidence>
<evidence type="ECO:0000256" key="6">
    <source>
        <dbReference type="ARBA" id="ARBA00023136"/>
    </source>
</evidence>
<dbReference type="Gene3D" id="4.10.400.10">
    <property type="entry name" value="Low-density Lipoprotein Receptor"/>
    <property type="match status" value="3"/>
</dbReference>
<comment type="caution">
    <text evidence="10">Lacks conserved residue(s) required for the propagation of feature annotation.</text>
</comment>
<protein>
    <submittedName>
        <fullName evidence="11">Uncharacterized protein</fullName>
    </submittedName>
</protein>
<dbReference type="Proteomes" id="UP000694580">
    <property type="component" value="Chromosome 19"/>
</dbReference>
<dbReference type="PROSITE" id="PS01209">
    <property type="entry name" value="LDLRA_1"/>
    <property type="match status" value="1"/>
</dbReference>
<dbReference type="InterPro" id="IPR036055">
    <property type="entry name" value="LDL_receptor-like_sf"/>
</dbReference>
<evidence type="ECO:0000313" key="11">
    <source>
        <dbReference type="Ensembl" id="ENSDCDP00010041580.1"/>
    </source>
</evidence>
<keyword evidence="6" id="KW-0472">Membrane</keyword>
<keyword evidence="8" id="KW-0675">Receptor</keyword>
<dbReference type="CDD" id="cd00112">
    <property type="entry name" value="LDLa"/>
    <property type="match status" value="3"/>
</dbReference>
<dbReference type="InterPro" id="IPR023415">
    <property type="entry name" value="LDLR_class-A_CS"/>
</dbReference>
<dbReference type="SMART" id="SM00192">
    <property type="entry name" value="LDLa"/>
    <property type="match status" value="3"/>
</dbReference>
<evidence type="ECO:0000256" key="7">
    <source>
        <dbReference type="ARBA" id="ARBA00023157"/>
    </source>
</evidence>
<evidence type="ECO:0000256" key="1">
    <source>
        <dbReference type="ARBA" id="ARBA00004167"/>
    </source>
</evidence>
<keyword evidence="7 10" id="KW-1015">Disulfide bond</keyword>
<dbReference type="PANTHER" id="PTHR22722">
    <property type="entry name" value="LOW-DENSITY LIPOPROTEIN RECEPTOR-RELATED PROTEIN 2-RELATED"/>
    <property type="match status" value="1"/>
</dbReference>
<dbReference type="GO" id="GO:0042562">
    <property type="term" value="F:hormone binding"/>
    <property type="evidence" value="ECO:0007669"/>
    <property type="project" value="TreeGrafter"/>
</dbReference>
<accession>A0AAY4D7P8</accession>
<evidence type="ECO:0000256" key="3">
    <source>
        <dbReference type="ARBA" id="ARBA00022729"/>
    </source>
</evidence>
<keyword evidence="12" id="KW-1185">Reference proteome</keyword>
<dbReference type="PROSITE" id="PS50068">
    <property type="entry name" value="LDLRA_2"/>
    <property type="match status" value="3"/>
</dbReference>
<feature type="disulfide bond" evidence="10">
    <location>
        <begin position="73"/>
        <end position="88"/>
    </location>
</feature>
<evidence type="ECO:0000256" key="4">
    <source>
        <dbReference type="ARBA" id="ARBA00022737"/>
    </source>
</evidence>
<reference evidence="11" key="3">
    <citation type="submission" date="2025-09" db="UniProtKB">
        <authorList>
            <consortium name="Ensembl"/>
        </authorList>
    </citation>
    <scope>IDENTIFICATION</scope>
</reference>
<organism evidence="11 12">
    <name type="scientific">Denticeps clupeoides</name>
    <name type="common">denticle herring</name>
    <dbReference type="NCBI Taxonomy" id="299321"/>
    <lineage>
        <taxon>Eukaryota</taxon>
        <taxon>Metazoa</taxon>
        <taxon>Chordata</taxon>
        <taxon>Craniata</taxon>
        <taxon>Vertebrata</taxon>
        <taxon>Euteleostomi</taxon>
        <taxon>Actinopterygii</taxon>
        <taxon>Neopterygii</taxon>
        <taxon>Teleostei</taxon>
        <taxon>Clupei</taxon>
        <taxon>Clupeiformes</taxon>
        <taxon>Denticipitoidei</taxon>
        <taxon>Denticipitidae</taxon>
        <taxon>Denticeps</taxon>
    </lineage>
</organism>
<feature type="disulfide bond" evidence="10">
    <location>
        <begin position="61"/>
        <end position="79"/>
    </location>
</feature>
<feature type="disulfide bond" evidence="10">
    <location>
        <begin position="145"/>
        <end position="163"/>
    </location>
</feature>
<evidence type="ECO:0000313" key="12">
    <source>
        <dbReference type="Proteomes" id="UP000694580"/>
    </source>
</evidence>
<feature type="disulfide bond" evidence="10">
    <location>
        <begin position="54"/>
        <end position="66"/>
    </location>
</feature>